<keyword evidence="5 8" id="KW-0812">Transmembrane</keyword>
<dbReference type="PANTHER" id="PTHR42929">
    <property type="entry name" value="INNER MEMBRANE ABC TRANSPORTER PERMEASE PROTEIN YDCU-RELATED-RELATED"/>
    <property type="match status" value="1"/>
</dbReference>
<feature type="transmembrane region" description="Helical" evidence="8">
    <location>
        <begin position="179"/>
        <end position="201"/>
    </location>
</feature>
<comment type="caution">
    <text evidence="10">The sequence shown here is derived from an EMBL/GenBank/DDBJ whole genome shotgun (WGS) entry which is preliminary data.</text>
</comment>
<evidence type="ECO:0000313" key="10">
    <source>
        <dbReference type="EMBL" id="MBP1857542.1"/>
    </source>
</evidence>
<gene>
    <name evidence="10" type="ORF">J2Z75_001022</name>
</gene>
<evidence type="ECO:0000256" key="4">
    <source>
        <dbReference type="ARBA" id="ARBA00022475"/>
    </source>
</evidence>
<evidence type="ECO:0000256" key="7">
    <source>
        <dbReference type="ARBA" id="ARBA00023136"/>
    </source>
</evidence>
<keyword evidence="6 8" id="KW-1133">Transmembrane helix</keyword>
<organism evidence="10 11">
    <name type="scientific">Rhizobium herbae</name>
    <dbReference type="NCBI Taxonomy" id="508661"/>
    <lineage>
        <taxon>Bacteria</taxon>
        <taxon>Pseudomonadati</taxon>
        <taxon>Pseudomonadota</taxon>
        <taxon>Alphaproteobacteria</taxon>
        <taxon>Hyphomicrobiales</taxon>
        <taxon>Rhizobiaceae</taxon>
        <taxon>Rhizobium/Agrobacterium group</taxon>
        <taxon>Rhizobium</taxon>
    </lineage>
</organism>
<dbReference type="CDD" id="cd06261">
    <property type="entry name" value="TM_PBP2"/>
    <property type="match status" value="1"/>
</dbReference>
<dbReference type="InterPro" id="IPR000515">
    <property type="entry name" value="MetI-like"/>
</dbReference>
<protein>
    <submittedName>
        <fullName evidence="10">Spermidine/putrescine transport system permease protein</fullName>
    </submittedName>
</protein>
<evidence type="ECO:0000256" key="5">
    <source>
        <dbReference type="ARBA" id="ARBA00022692"/>
    </source>
</evidence>
<evidence type="ECO:0000256" key="1">
    <source>
        <dbReference type="ARBA" id="ARBA00004651"/>
    </source>
</evidence>
<feature type="transmembrane region" description="Helical" evidence="8">
    <location>
        <begin position="40"/>
        <end position="61"/>
    </location>
</feature>
<keyword evidence="3 8" id="KW-0813">Transport</keyword>
<keyword evidence="7 8" id="KW-0472">Membrane</keyword>
<keyword evidence="11" id="KW-1185">Reference proteome</keyword>
<dbReference type="InterPro" id="IPR035906">
    <property type="entry name" value="MetI-like_sf"/>
</dbReference>
<comment type="subcellular location">
    <subcellularLocation>
        <location evidence="1 8">Cell membrane</location>
        <topology evidence="1 8">Multi-pass membrane protein</topology>
    </subcellularLocation>
</comment>
<evidence type="ECO:0000256" key="6">
    <source>
        <dbReference type="ARBA" id="ARBA00022989"/>
    </source>
</evidence>
<comment type="similarity">
    <text evidence="2">Belongs to the binding-protein-dependent transport system permease family. CysTW subfamily.</text>
</comment>
<keyword evidence="4" id="KW-1003">Cell membrane</keyword>
<dbReference type="EMBL" id="JAGGJV010000001">
    <property type="protein sequence ID" value="MBP1857542.1"/>
    <property type="molecule type" value="Genomic_DNA"/>
</dbReference>
<accession>A0ABS4EHX5</accession>
<dbReference type="Proteomes" id="UP000823786">
    <property type="component" value="Unassembled WGS sequence"/>
</dbReference>
<feature type="transmembrane region" description="Helical" evidence="8">
    <location>
        <begin position="96"/>
        <end position="115"/>
    </location>
</feature>
<name>A0ABS4EHX5_9HYPH</name>
<feature type="transmembrane region" description="Helical" evidence="8">
    <location>
        <begin position="127"/>
        <end position="148"/>
    </location>
</feature>
<reference evidence="10 11" key="1">
    <citation type="submission" date="2021-03" db="EMBL/GenBank/DDBJ databases">
        <title>Genomic Encyclopedia of Type Strains, Phase IV (KMG-IV): sequencing the most valuable type-strain genomes for metagenomic binning, comparative biology and taxonomic classification.</title>
        <authorList>
            <person name="Goeker M."/>
        </authorList>
    </citation>
    <scope>NUCLEOTIDE SEQUENCE [LARGE SCALE GENOMIC DNA]</scope>
    <source>
        <strain evidence="10 11">DSM 26427</strain>
    </source>
</reference>
<evidence type="ECO:0000256" key="2">
    <source>
        <dbReference type="ARBA" id="ARBA00007069"/>
    </source>
</evidence>
<dbReference type="SUPFAM" id="SSF161098">
    <property type="entry name" value="MetI-like"/>
    <property type="match status" value="1"/>
</dbReference>
<evidence type="ECO:0000259" key="9">
    <source>
        <dbReference type="PROSITE" id="PS50928"/>
    </source>
</evidence>
<evidence type="ECO:0000256" key="3">
    <source>
        <dbReference type="ARBA" id="ARBA00022448"/>
    </source>
</evidence>
<feature type="transmembrane region" description="Helical" evidence="8">
    <location>
        <begin position="277"/>
        <end position="302"/>
    </location>
</feature>
<evidence type="ECO:0000313" key="11">
    <source>
        <dbReference type="Proteomes" id="UP000823786"/>
    </source>
</evidence>
<dbReference type="PANTHER" id="PTHR42929:SF1">
    <property type="entry name" value="INNER MEMBRANE ABC TRANSPORTER PERMEASE PROTEIN YDCU-RELATED"/>
    <property type="match status" value="1"/>
</dbReference>
<evidence type="ECO:0000256" key="8">
    <source>
        <dbReference type="RuleBase" id="RU363032"/>
    </source>
</evidence>
<feature type="transmembrane region" description="Helical" evidence="8">
    <location>
        <begin position="222"/>
        <end position="248"/>
    </location>
</feature>
<proteinExistence type="inferred from homology"/>
<feature type="domain" description="ABC transmembrane type-1" evidence="9">
    <location>
        <begin position="90"/>
        <end position="298"/>
    </location>
</feature>
<dbReference type="Pfam" id="PF00528">
    <property type="entry name" value="BPD_transp_1"/>
    <property type="match status" value="1"/>
</dbReference>
<dbReference type="PROSITE" id="PS50928">
    <property type="entry name" value="ABC_TM1"/>
    <property type="match status" value="1"/>
</dbReference>
<sequence length="308" mass="34200">MTPAMTDDETQGMAYPKPPITARIGKVASRIASYLQAVPLALILGFFFLLPILMIAVVSFWDYDFAGLYPDFLTMNYTDTLGSWVTWKTYLNTLKYTALVWGLTLLIGFWVAYFLAFHIRTTTMQMVLFLVCTVPFLTSNIIRMISWIPVLGRNGLVNTTLIEMGIIPSPIEWLLYSDFAVVLAMVHLNTLFMVTPIFNTLMRIDRSLIEAARDAGANGWQILWNVIIPLAKPGIAIGSIFVVTLVMADFSTVQVMSGGQSASVALMMKNQMSLLQYPAAAANAVVLLIVVLLMVAAILRVVDIRKEL</sequence>
<dbReference type="Gene3D" id="1.10.3720.10">
    <property type="entry name" value="MetI-like"/>
    <property type="match status" value="1"/>
</dbReference>